<reference evidence="3 4" key="1">
    <citation type="journal article" date="2022" name="Front. Microbiol.">
        <title>High genomic differentiation and limited gene flow indicate recent cryptic speciation within the genus Laspinema (cyanobacteria).</title>
        <authorList>
            <person name="Stanojkovic A."/>
            <person name="Skoupy S."/>
            <person name="Skaloud P."/>
            <person name="Dvorak P."/>
        </authorList>
    </citation>
    <scope>NUCLEOTIDE SEQUENCE [LARGE SCALE GENOMIC DNA]</scope>
    <source>
        <strain evidence="3 4">D2a</strain>
    </source>
</reference>
<feature type="compositionally biased region" description="Low complexity" evidence="1">
    <location>
        <begin position="54"/>
        <end position="63"/>
    </location>
</feature>
<keyword evidence="4" id="KW-1185">Reference proteome</keyword>
<keyword evidence="2" id="KW-1133">Transmembrane helix</keyword>
<organism evidence="3 4">
    <name type="scientific">Laspinema palackyanum D2a</name>
    <dbReference type="NCBI Taxonomy" id="2953684"/>
    <lineage>
        <taxon>Bacteria</taxon>
        <taxon>Bacillati</taxon>
        <taxon>Cyanobacteriota</taxon>
        <taxon>Cyanophyceae</taxon>
        <taxon>Oscillatoriophycideae</taxon>
        <taxon>Oscillatoriales</taxon>
        <taxon>Laspinemataceae</taxon>
        <taxon>Laspinema</taxon>
        <taxon>Laspinema palackyanum</taxon>
    </lineage>
</organism>
<sequence length="166" mass="17480">MSIARDLFYGISGLSLFILTAGTIASPLAGCSTSFCLAPVLNVGGQILGINPIQPATQSNQPSAPSPPSTAPHHPVTAPDLRLSVCPKGSGEPTAPEIPSTLARELERRLGQGVTFRGLPELQGIIGQPRCNFREGKAIRWRYLIRGGGSIDAREDSGKVEVKITP</sequence>
<feature type="transmembrane region" description="Helical" evidence="2">
    <location>
        <begin position="7"/>
        <end position="29"/>
    </location>
</feature>
<keyword evidence="2" id="KW-0812">Transmembrane</keyword>
<keyword evidence="2" id="KW-0472">Membrane</keyword>
<evidence type="ECO:0000256" key="1">
    <source>
        <dbReference type="SAM" id="MobiDB-lite"/>
    </source>
</evidence>
<evidence type="ECO:0000313" key="3">
    <source>
        <dbReference type="EMBL" id="MCT7970270.1"/>
    </source>
</evidence>
<accession>A0ABT2MZT9</accession>
<dbReference type="Proteomes" id="UP001525890">
    <property type="component" value="Unassembled WGS sequence"/>
</dbReference>
<proteinExistence type="predicted"/>
<feature type="region of interest" description="Disordered" evidence="1">
    <location>
        <begin position="53"/>
        <end position="79"/>
    </location>
</feature>
<dbReference type="RefSeq" id="WP_368009689.1">
    <property type="nucleotide sequence ID" value="NZ_JAMXFF010000085.1"/>
</dbReference>
<comment type="caution">
    <text evidence="3">The sequence shown here is derived from an EMBL/GenBank/DDBJ whole genome shotgun (WGS) entry which is preliminary data.</text>
</comment>
<evidence type="ECO:0000313" key="4">
    <source>
        <dbReference type="Proteomes" id="UP001525890"/>
    </source>
</evidence>
<evidence type="ECO:0000256" key="2">
    <source>
        <dbReference type="SAM" id="Phobius"/>
    </source>
</evidence>
<protein>
    <submittedName>
        <fullName evidence="3">Uncharacterized protein</fullName>
    </submittedName>
</protein>
<name>A0ABT2MZT9_9CYAN</name>
<dbReference type="EMBL" id="JAMXFF010000085">
    <property type="protein sequence ID" value="MCT7970270.1"/>
    <property type="molecule type" value="Genomic_DNA"/>
</dbReference>
<gene>
    <name evidence="3" type="ORF">NG799_28545</name>
</gene>